<name>A0ACC1HLZ7_9FUNG</name>
<comment type="caution">
    <text evidence="1">The sequence shown here is derived from an EMBL/GenBank/DDBJ whole genome shotgun (WGS) entry which is preliminary data.</text>
</comment>
<evidence type="ECO:0000313" key="2">
    <source>
        <dbReference type="Proteomes" id="UP001145114"/>
    </source>
</evidence>
<proteinExistence type="predicted"/>
<sequence>MLSEFVLAAASLAAIGLTATASNHIDNKASFLVFGTSLSDTGNVIEVYGVGGYWDGRFSSGPVWNEYTAYLQNMTLVNYAFG</sequence>
<protein>
    <submittedName>
        <fullName evidence="1">Uncharacterized protein</fullName>
    </submittedName>
</protein>
<keyword evidence="2" id="KW-1185">Reference proteome</keyword>
<gene>
    <name evidence="1" type="ORF">EV182_007668</name>
</gene>
<evidence type="ECO:0000313" key="1">
    <source>
        <dbReference type="EMBL" id="KAJ1676696.1"/>
    </source>
</evidence>
<dbReference type="Proteomes" id="UP001145114">
    <property type="component" value="Unassembled WGS sequence"/>
</dbReference>
<reference evidence="1" key="1">
    <citation type="submission" date="2022-06" db="EMBL/GenBank/DDBJ databases">
        <title>Phylogenomic reconstructions and comparative analyses of Kickxellomycotina fungi.</title>
        <authorList>
            <person name="Reynolds N.K."/>
            <person name="Stajich J.E."/>
            <person name="Barry K."/>
            <person name="Grigoriev I.V."/>
            <person name="Crous P."/>
            <person name="Smith M.E."/>
        </authorList>
    </citation>
    <scope>NUCLEOTIDE SEQUENCE</scope>
    <source>
        <strain evidence="1">RSA 2271</strain>
    </source>
</reference>
<organism evidence="1 2">
    <name type="scientific">Spiromyces aspiralis</name>
    <dbReference type="NCBI Taxonomy" id="68401"/>
    <lineage>
        <taxon>Eukaryota</taxon>
        <taxon>Fungi</taxon>
        <taxon>Fungi incertae sedis</taxon>
        <taxon>Zoopagomycota</taxon>
        <taxon>Kickxellomycotina</taxon>
        <taxon>Kickxellomycetes</taxon>
        <taxon>Kickxellales</taxon>
        <taxon>Kickxellaceae</taxon>
        <taxon>Spiromyces</taxon>
    </lineage>
</organism>
<accession>A0ACC1HLZ7</accession>
<dbReference type="EMBL" id="JAMZIH010003638">
    <property type="protein sequence ID" value="KAJ1676696.1"/>
    <property type="molecule type" value="Genomic_DNA"/>
</dbReference>
<feature type="non-terminal residue" evidence="1">
    <location>
        <position position="82"/>
    </location>
</feature>